<gene>
    <name evidence="1" type="ORF">KUDE01_008056</name>
</gene>
<name>A0AAD9FBU0_DISEL</name>
<reference evidence="1" key="1">
    <citation type="submission" date="2023-04" db="EMBL/GenBank/DDBJ databases">
        <title>Chromosome-level genome of Chaenocephalus aceratus.</title>
        <authorList>
            <person name="Park H."/>
        </authorList>
    </citation>
    <scope>NUCLEOTIDE SEQUENCE</scope>
    <source>
        <strain evidence="1">DE</strain>
        <tissue evidence="1">Muscle</tissue>
    </source>
</reference>
<evidence type="ECO:0000313" key="1">
    <source>
        <dbReference type="EMBL" id="KAK1892985.1"/>
    </source>
</evidence>
<organism evidence="1 2">
    <name type="scientific">Dissostichus eleginoides</name>
    <name type="common">Patagonian toothfish</name>
    <name type="synonym">Dissostichus amissus</name>
    <dbReference type="NCBI Taxonomy" id="100907"/>
    <lineage>
        <taxon>Eukaryota</taxon>
        <taxon>Metazoa</taxon>
        <taxon>Chordata</taxon>
        <taxon>Craniata</taxon>
        <taxon>Vertebrata</taxon>
        <taxon>Euteleostomi</taxon>
        <taxon>Actinopterygii</taxon>
        <taxon>Neopterygii</taxon>
        <taxon>Teleostei</taxon>
        <taxon>Neoteleostei</taxon>
        <taxon>Acanthomorphata</taxon>
        <taxon>Eupercaria</taxon>
        <taxon>Perciformes</taxon>
        <taxon>Notothenioidei</taxon>
        <taxon>Nototheniidae</taxon>
        <taxon>Dissostichus</taxon>
    </lineage>
</organism>
<sequence>MGFPPFLLSVREYRAHDQVEAINNTAETGSIAHSRTWRLKSHTALISPQITGCDPEYNRQTGTPPVR</sequence>
<comment type="caution">
    <text evidence="1">The sequence shown here is derived from an EMBL/GenBank/DDBJ whole genome shotgun (WGS) entry which is preliminary data.</text>
</comment>
<dbReference type="Proteomes" id="UP001228049">
    <property type="component" value="Unassembled WGS sequence"/>
</dbReference>
<dbReference type="AlphaFoldDB" id="A0AAD9FBU0"/>
<accession>A0AAD9FBU0</accession>
<protein>
    <submittedName>
        <fullName evidence="1">DITP/XTP pyrophosphatase</fullName>
    </submittedName>
</protein>
<keyword evidence="2" id="KW-1185">Reference proteome</keyword>
<evidence type="ECO:0000313" key="2">
    <source>
        <dbReference type="Proteomes" id="UP001228049"/>
    </source>
</evidence>
<proteinExistence type="predicted"/>
<dbReference type="EMBL" id="JASDAP010000013">
    <property type="protein sequence ID" value="KAK1892985.1"/>
    <property type="molecule type" value="Genomic_DNA"/>
</dbReference>